<accession>A0A1H0P0Z9</accession>
<evidence type="ECO:0000256" key="5">
    <source>
        <dbReference type="ARBA" id="ARBA00022842"/>
    </source>
</evidence>
<keyword evidence="7 8" id="KW-0275">Fatty acid biosynthesis</keyword>
<comment type="similarity">
    <text evidence="8">Belongs to the P-Pant transferase superfamily. AcpS family.</text>
</comment>
<comment type="function">
    <text evidence="8">Transfers the 4'-phosphopantetheine moiety from coenzyme A to a Ser of acyl-carrier-protein.</text>
</comment>
<dbReference type="Pfam" id="PF01648">
    <property type="entry name" value="ACPS"/>
    <property type="match status" value="1"/>
</dbReference>
<dbReference type="InterPro" id="IPR037143">
    <property type="entry name" value="4-PPantetheinyl_Trfase_dom_sf"/>
</dbReference>
<dbReference type="EC" id="2.7.8.7" evidence="8"/>
<dbReference type="OrthoDB" id="517356at2"/>
<dbReference type="Proteomes" id="UP000182412">
    <property type="component" value="Unassembled WGS sequence"/>
</dbReference>
<evidence type="ECO:0000256" key="7">
    <source>
        <dbReference type="ARBA" id="ARBA00023160"/>
    </source>
</evidence>
<evidence type="ECO:0000256" key="4">
    <source>
        <dbReference type="ARBA" id="ARBA00022832"/>
    </source>
</evidence>
<evidence type="ECO:0000256" key="8">
    <source>
        <dbReference type="HAMAP-Rule" id="MF_00101"/>
    </source>
</evidence>
<evidence type="ECO:0000256" key="3">
    <source>
        <dbReference type="ARBA" id="ARBA00022723"/>
    </source>
</evidence>
<dbReference type="HAMAP" id="MF_00101">
    <property type="entry name" value="AcpS"/>
    <property type="match status" value="1"/>
</dbReference>
<evidence type="ECO:0000256" key="2">
    <source>
        <dbReference type="ARBA" id="ARBA00022679"/>
    </source>
</evidence>
<evidence type="ECO:0000313" key="11">
    <source>
        <dbReference type="Proteomes" id="UP000182412"/>
    </source>
</evidence>
<gene>
    <name evidence="8" type="primary">acpS</name>
    <name evidence="10" type="ORF">SAMN05216366_10463</name>
</gene>
<dbReference type="Gene3D" id="3.90.470.20">
    <property type="entry name" value="4'-phosphopantetheinyl transferase domain"/>
    <property type="match status" value="1"/>
</dbReference>
<sequence>MITGIGMDIVEVNRVEKAIANEHFVTRVFTPAEVDYCRSHGKQAAQSFAARFAAKEAIMKAFGTGLRGGKLTDMEILPDELGCPQARLTGYFADLARTKGVKNIWLSLTHTKEYGAAQCVMEA</sequence>
<comment type="catalytic activity">
    <reaction evidence="8">
        <text>apo-[ACP] + CoA = holo-[ACP] + adenosine 3',5'-bisphosphate + H(+)</text>
        <dbReference type="Rhea" id="RHEA:12068"/>
        <dbReference type="Rhea" id="RHEA-COMP:9685"/>
        <dbReference type="Rhea" id="RHEA-COMP:9690"/>
        <dbReference type="ChEBI" id="CHEBI:15378"/>
        <dbReference type="ChEBI" id="CHEBI:29999"/>
        <dbReference type="ChEBI" id="CHEBI:57287"/>
        <dbReference type="ChEBI" id="CHEBI:58343"/>
        <dbReference type="ChEBI" id="CHEBI:64479"/>
        <dbReference type="EC" id="2.7.8.7"/>
    </reaction>
</comment>
<dbReference type="GO" id="GO:0005737">
    <property type="term" value="C:cytoplasm"/>
    <property type="evidence" value="ECO:0007669"/>
    <property type="project" value="UniProtKB-SubCell"/>
</dbReference>
<dbReference type="AlphaFoldDB" id="A0A1H0P0Z9"/>
<dbReference type="RefSeq" id="WP_074571419.1">
    <property type="nucleotide sequence ID" value="NZ_FNJQ01000004.1"/>
</dbReference>
<dbReference type="NCBIfam" id="TIGR00516">
    <property type="entry name" value="acpS"/>
    <property type="match status" value="1"/>
</dbReference>
<proteinExistence type="inferred from homology"/>
<evidence type="ECO:0000259" key="9">
    <source>
        <dbReference type="Pfam" id="PF01648"/>
    </source>
</evidence>
<dbReference type="GO" id="GO:0008897">
    <property type="term" value="F:holo-[acyl-carrier-protein] synthase activity"/>
    <property type="evidence" value="ECO:0007669"/>
    <property type="project" value="UniProtKB-UniRule"/>
</dbReference>
<dbReference type="InterPro" id="IPR002582">
    <property type="entry name" value="ACPS"/>
</dbReference>
<dbReference type="GO" id="GO:0000287">
    <property type="term" value="F:magnesium ion binding"/>
    <property type="evidence" value="ECO:0007669"/>
    <property type="project" value="UniProtKB-UniRule"/>
</dbReference>
<keyword evidence="2 8" id="KW-0808">Transferase</keyword>
<feature type="binding site" evidence="8">
    <location>
        <position position="8"/>
    </location>
    <ligand>
        <name>Mg(2+)</name>
        <dbReference type="ChEBI" id="CHEBI:18420"/>
    </ligand>
</feature>
<evidence type="ECO:0000256" key="6">
    <source>
        <dbReference type="ARBA" id="ARBA00023098"/>
    </source>
</evidence>
<keyword evidence="8" id="KW-0963">Cytoplasm</keyword>
<dbReference type="InterPro" id="IPR008278">
    <property type="entry name" value="4-PPantetheinyl_Trfase_dom"/>
</dbReference>
<reference evidence="10 11" key="1">
    <citation type="submission" date="2016-10" db="EMBL/GenBank/DDBJ databases">
        <authorList>
            <person name="de Groot N.N."/>
        </authorList>
    </citation>
    <scope>NUCLEOTIDE SEQUENCE [LARGE SCALE GENOMIC DNA]</scope>
    <source>
        <strain evidence="10 11">S137</strain>
    </source>
</reference>
<evidence type="ECO:0000256" key="1">
    <source>
        <dbReference type="ARBA" id="ARBA00022516"/>
    </source>
</evidence>
<keyword evidence="6 8" id="KW-0443">Lipid metabolism</keyword>
<keyword evidence="1 8" id="KW-0444">Lipid biosynthesis</keyword>
<evidence type="ECO:0000313" key="10">
    <source>
        <dbReference type="EMBL" id="SDO98593.1"/>
    </source>
</evidence>
<keyword evidence="4 8" id="KW-0276">Fatty acid metabolism</keyword>
<dbReference type="EMBL" id="FNJQ01000004">
    <property type="protein sequence ID" value="SDO98593.1"/>
    <property type="molecule type" value="Genomic_DNA"/>
</dbReference>
<dbReference type="InterPro" id="IPR004568">
    <property type="entry name" value="Ppantetheine-prot_Trfase_dom"/>
</dbReference>
<keyword evidence="3 8" id="KW-0479">Metal-binding</keyword>
<name>A0A1H0P0Z9_SELRU</name>
<feature type="binding site" evidence="8">
    <location>
        <position position="56"/>
    </location>
    <ligand>
        <name>Mg(2+)</name>
        <dbReference type="ChEBI" id="CHEBI:18420"/>
    </ligand>
</feature>
<comment type="cofactor">
    <cofactor evidence="8">
        <name>Mg(2+)</name>
        <dbReference type="ChEBI" id="CHEBI:18420"/>
    </cofactor>
</comment>
<keyword evidence="5 8" id="KW-0460">Magnesium</keyword>
<protein>
    <recommendedName>
        <fullName evidence="8">Holo-[acyl-carrier-protein] synthase</fullName>
        <shortName evidence="8">Holo-ACP synthase</shortName>
        <ecNumber evidence="8">2.7.8.7</ecNumber>
    </recommendedName>
    <alternativeName>
        <fullName evidence="8">4'-phosphopantetheinyl transferase AcpS</fullName>
    </alternativeName>
</protein>
<dbReference type="SUPFAM" id="SSF56214">
    <property type="entry name" value="4'-phosphopantetheinyl transferase"/>
    <property type="match status" value="1"/>
</dbReference>
<comment type="subcellular location">
    <subcellularLocation>
        <location evidence="8">Cytoplasm</location>
    </subcellularLocation>
</comment>
<organism evidence="10 11">
    <name type="scientific">Selenomonas ruminantium</name>
    <dbReference type="NCBI Taxonomy" id="971"/>
    <lineage>
        <taxon>Bacteria</taxon>
        <taxon>Bacillati</taxon>
        <taxon>Bacillota</taxon>
        <taxon>Negativicutes</taxon>
        <taxon>Selenomonadales</taxon>
        <taxon>Selenomonadaceae</taxon>
        <taxon>Selenomonas</taxon>
    </lineage>
</organism>
<dbReference type="GO" id="GO:0006633">
    <property type="term" value="P:fatty acid biosynthetic process"/>
    <property type="evidence" value="ECO:0007669"/>
    <property type="project" value="UniProtKB-UniRule"/>
</dbReference>
<feature type="domain" description="4'-phosphopantetheinyl transferase" evidence="9">
    <location>
        <begin position="4"/>
        <end position="94"/>
    </location>
</feature>
<dbReference type="NCBIfam" id="TIGR00556">
    <property type="entry name" value="pantethn_trn"/>
    <property type="match status" value="1"/>
</dbReference>